<sequence>MGIPYSRQINAAFGQVTPLVEEGFRVLQTIKNIAILIAFVQITTVILLSLIFFALIGLLVTVNPDLQNERQRLVTPAVRWIAQYSIYIGGRVKRHWWVVLLWMLFVIGGAGFLYYTYRMKQALEESKEGLAGGEADGEDVAAIREGKSNQ</sequence>
<name>A0ACC3DBC3_9PEZI</name>
<gene>
    <name evidence="1" type="ORF">LTS18_003785</name>
</gene>
<proteinExistence type="predicted"/>
<organism evidence="1 2">
    <name type="scientific">Coniosporium uncinatum</name>
    <dbReference type="NCBI Taxonomy" id="93489"/>
    <lineage>
        <taxon>Eukaryota</taxon>
        <taxon>Fungi</taxon>
        <taxon>Dikarya</taxon>
        <taxon>Ascomycota</taxon>
        <taxon>Pezizomycotina</taxon>
        <taxon>Dothideomycetes</taxon>
        <taxon>Dothideomycetes incertae sedis</taxon>
        <taxon>Coniosporium</taxon>
    </lineage>
</organism>
<reference evidence="1" key="1">
    <citation type="submission" date="2024-09" db="EMBL/GenBank/DDBJ databases">
        <title>Black Yeasts Isolated from many extreme environments.</title>
        <authorList>
            <person name="Coleine C."/>
            <person name="Stajich J.E."/>
            <person name="Selbmann L."/>
        </authorList>
    </citation>
    <scope>NUCLEOTIDE SEQUENCE</scope>
    <source>
        <strain evidence="1">CCFEE 5737</strain>
    </source>
</reference>
<evidence type="ECO:0000313" key="1">
    <source>
        <dbReference type="EMBL" id="KAK3064804.1"/>
    </source>
</evidence>
<evidence type="ECO:0000313" key="2">
    <source>
        <dbReference type="Proteomes" id="UP001186974"/>
    </source>
</evidence>
<protein>
    <submittedName>
        <fullName evidence="1">Uncharacterized protein</fullName>
    </submittedName>
</protein>
<dbReference type="EMBL" id="JAWDJW010006423">
    <property type="protein sequence ID" value="KAK3064804.1"/>
    <property type="molecule type" value="Genomic_DNA"/>
</dbReference>
<comment type="caution">
    <text evidence="1">The sequence shown here is derived from an EMBL/GenBank/DDBJ whole genome shotgun (WGS) entry which is preliminary data.</text>
</comment>
<accession>A0ACC3DBC3</accession>
<dbReference type="Proteomes" id="UP001186974">
    <property type="component" value="Unassembled WGS sequence"/>
</dbReference>
<keyword evidence="2" id="KW-1185">Reference proteome</keyword>